<dbReference type="EMBL" id="BGPR01230938">
    <property type="protein sequence ID" value="GBL75124.1"/>
    <property type="molecule type" value="Genomic_DNA"/>
</dbReference>
<name>A0A4Y2A6A9_ARAVE</name>
<proteinExistence type="predicted"/>
<sequence length="85" mass="9914">MNKYSTAVRVFFVLERAKCHENVKAVQRAWQEEFHKKNWAELKIAVTTAVETIDREVCSRVMDGLQNHLIVVLIKDGGNFESHYH</sequence>
<evidence type="ECO:0000313" key="1">
    <source>
        <dbReference type="EMBL" id="GBL75124.1"/>
    </source>
</evidence>
<dbReference type="Proteomes" id="UP000499080">
    <property type="component" value="Unassembled WGS sequence"/>
</dbReference>
<keyword evidence="3" id="KW-1185">Reference proteome</keyword>
<evidence type="ECO:0000313" key="3">
    <source>
        <dbReference type="Proteomes" id="UP000499080"/>
    </source>
</evidence>
<evidence type="ECO:0008006" key="4">
    <source>
        <dbReference type="Google" id="ProtNLM"/>
    </source>
</evidence>
<dbReference type="AlphaFoldDB" id="A0A4Y2A6A9"/>
<reference evidence="2 3" key="1">
    <citation type="journal article" date="2019" name="Sci. Rep.">
        <title>Orb-weaving spider Araneus ventricosus genome elucidates the spidroin gene catalogue.</title>
        <authorList>
            <person name="Kono N."/>
            <person name="Nakamura H."/>
            <person name="Ohtoshi R."/>
            <person name="Moran D.A.P."/>
            <person name="Shinohara A."/>
            <person name="Yoshida Y."/>
            <person name="Fujiwara M."/>
            <person name="Mori M."/>
            <person name="Tomita M."/>
            <person name="Arakawa K."/>
        </authorList>
    </citation>
    <scope>NUCLEOTIDE SEQUENCE [LARGE SCALE GENOMIC DNA]</scope>
</reference>
<dbReference type="EMBL" id="BGPR01230972">
    <property type="protein sequence ID" value="GBL75263.1"/>
    <property type="molecule type" value="Genomic_DNA"/>
</dbReference>
<gene>
    <name evidence="1" type="ORF">AVEN_102515_1</name>
    <name evidence="2" type="ORF">AVEN_91208_1</name>
</gene>
<comment type="caution">
    <text evidence="2">The sequence shown here is derived from an EMBL/GenBank/DDBJ whole genome shotgun (WGS) entry which is preliminary data.</text>
</comment>
<protein>
    <recommendedName>
        <fullName evidence="4">DUF4817 domain-containing protein</fullName>
    </recommendedName>
</protein>
<evidence type="ECO:0000313" key="2">
    <source>
        <dbReference type="EMBL" id="GBL75263.1"/>
    </source>
</evidence>
<organism evidence="2 3">
    <name type="scientific">Araneus ventricosus</name>
    <name type="common">Orbweaver spider</name>
    <name type="synonym">Epeira ventricosa</name>
    <dbReference type="NCBI Taxonomy" id="182803"/>
    <lineage>
        <taxon>Eukaryota</taxon>
        <taxon>Metazoa</taxon>
        <taxon>Ecdysozoa</taxon>
        <taxon>Arthropoda</taxon>
        <taxon>Chelicerata</taxon>
        <taxon>Arachnida</taxon>
        <taxon>Araneae</taxon>
        <taxon>Araneomorphae</taxon>
        <taxon>Entelegynae</taxon>
        <taxon>Araneoidea</taxon>
        <taxon>Araneidae</taxon>
        <taxon>Araneus</taxon>
    </lineage>
</organism>
<accession>A0A4Y2A6A9</accession>